<dbReference type="RefSeq" id="WP_369869535.1">
    <property type="nucleotide sequence ID" value="NZ_JBGFFE010000047.1"/>
</dbReference>
<protein>
    <submittedName>
        <fullName evidence="1">Uncharacterized protein</fullName>
    </submittedName>
</protein>
<evidence type="ECO:0000313" key="2">
    <source>
        <dbReference type="Proteomes" id="UP001565220"/>
    </source>
</evidence>
<sequence length="42" mass="4791">MSTAVRYLTQLDEANGNFKAKVIETEITFCRKMQIKAKIDAI</sequence>
<proteinExistence type="predicted"/>
<comment type="caution">
    <text evidence="1">The sequence shown here is derived from an EMBL/GenBank/DDBJ whole genome shotgun (WGS) entry which is preliminary data.</text>
</comment>
<evidence type="ECO:0000313" key="1">
    <source>
        <dbReference type="EMBL" id="MEY8765056.1"/>
    </source>
</evidence>
<organism evidence="1 2">
    <name type="scientific">Clostridium lapidicellarium</name>
    <dbReference type="NCBI Taxonomy" id="3240931"/>
    <lineage>
        <taxon>Bacteria</taxon>
        <taxon>Bacillati</taxon>
        <taxon>Bacillota</taxon>
        <taxon>Clostridia</taxon>
        <taxon>Eubacteriales</taxon>
        <taxon>Clostridiaceae</taxon>
        <taxon>Clostridium</taxon>
    </lineage>
</organism>
<accession>A0ABV4E1P8</accession>
<name>A0ABV4E1P8_9CLOT</name>
<keyword evidence="2" id="KW-1185">Reference proteome</keyword>
<reference evidence="1 2" key="1">
    <citation type="submission" date="2024-08" db="EMBL/GenBank/DDBJ databases">
        <title>Clostridium lapicellarii sp. nov., and Clostridium renhuaiense sp. nov., two species isolated from the mud in a fermentation cellar used for producing sauce-flavour Chinese liquors.</title>
        <authorList>
            <person name="Yang F."/>
            <person name="Wang H."/>
            <person name="Chen L.Q."/>
            <person name="Zhou N."/>
            <person name="Lu J.J."/>
            <person name="Pu X.X."/>
            <person name="Wan B."/>
            <person name="Wang L."/>
            <person name="Liu S.J."/>
        </authorList>
    </citation>
    <scope>NUCLEOTIDE SEQUENCE [LARGE SCALE GENOMIC DNA]</scope>
    <source>
        <strain evidence="1 2">MT-113</strain>
    </source>
</reference>
<dbReference type="EMBL" id="JBGFFE010000047">
    <property type="protein sequence ID" value="MEY8765056.1"/>
    <property type="molecule type" value="Genomic_DNA"/>
</dbReference>
<dbReference type="Proteomes" id="UP001565220">
    <property type="component" value="Unassembled WGS sequence"/>
</dbReference>
<gene>
    <name evidence="1" type="ORF">AB8S09_15680</name>
</gene>